<proteinExistence type="predicted"/>
<dbReference type="PANTHER" id="PTHR43396:SF6">
    <property type="entry name" value="ABL201WP"/>
    <property type="match status" value="1"/>
</dbReference>
<dbReference type="CDD" id="cd01040">
    <property type="entry name" value="Mb-like"/>
    <property type="match status" value="1"/>
</dbReference>
<dbReference type="EMBL" id="JBEVYD010000004">
    <property type="protein sequence ID" value="KAL3233873.1"/>
    <property type="molecule type" value="Genomic_DNA"/>
</dbReference>
<gene>
    <name evidence="3" type="ORF">RNJ44_03913</name>
</gene>
<dbReference type="InterPro" id="IPR044399">
    <property type="entry name" value="Mb-like_M"/>
</dbReference>
<evidence type="ECO:0000313" key="4">
    <source>
        <dbReference type="Proteomes" id="UP001623330"/>
    </source>
</evidence>
<name>A0ABR4NYQ0_9SACH</name>
<evidence type="ECO:0000313" key="3">
    <source>
        <dbReference type="EMBL" id="KAL3233873.1"/>
    </source>
</evidence>
<dbReference type="InterPro" id="IPR000971">
    <property type="entry name" value="Globin"/>
</dbReference>
<dbReference type="PROSITE" id="PS01033">
    <property type="entry name" value="GLOBIN"/>
    <property type="match status" value="1"/>
</dbReference>
<accession>A0ABR4NYQ0</accession>
<protein>
    <recommendedName>
        <fullName evidence="2">Globin domain-containing protein</fullName>
    </recommendedName>
</protein>
<dbReference type="InterPro" id="IPR009050">
    <property type="entry name" value="Globin-like_sf"/>
</dbReference>
<feature type="domain" description="Globin" evidence="2">
    <location>
        <begin position="121"/>
        <end position="249"/>
    </location>
</feature>
<dbReference type="PANTHER" id="PTHR43396">
    <property type="entry name" value="FLAVOHEMOPROTEIN"/>
    <property type="match status" value="1"/>
</dbReference>
<dbReference type="InterPro" id="IPR012292">
    <property type="entry name" value="Globin/Proto"/>
</dbReference>
<keyword evidence="4" id="KW-1185">Reference proteome</keyword>
<evidence type="ECO:0000256" key="1">
    <source>
        <dbReference type="SAM" id="MobiDB-lite"/>
    </source>
</evidence>
<feature type="region of interest" description="Disordered" evidence="1">
    <location>
        <begin position="351"/>
        <end position="417"/>
    </location>
</feature>
<sequence length="444" mass="50289">MTQEEVKALVPHNKMLENIMGETKSLVKLASAKKSVMSSTLNDFALQKVELVLNEREIELIRDSWFIMLNDDLSPETMTAFYGKLRQNKKLSLTSNLITNEKFSVLNEQYEEKRKHIINNTSIPYQVLNTSSIEGSLFCAQFYENLIAMDQNVERMFPSIRHQAVSFSGVLNTAVDNLENIHVLDSYLRGIGKRHARILGIIPAYFETMGKAFIRTFQDRFGVFFTIELEDIWSRLYSYLANGMIAFGVDPVIPQSLKTSRKNSIDTLNGGSSSDNSRRDSFISKNNESEISDFKRYMAEFNHEIVEEDDLDFPIPGIVTTETSFQESDIRDVENKMNNFTFNKKSPTASVKLAPSTSLESQRNDSNISTTKSDQNSDFSEYPRNSLSSSTDKFKLPSVDPKVRAPRSKSNILKTKGNSILKKNTLVSSAISEKPSSKKDCVIM</sequence>
<feature type="compositionally biased region" description="Polar residues" evidence="1">
    <location>
        <begin position="351"/>
        <end position="391"/>
    </location>
</feature>
<dbReference type="Proteomes" id="UP001623330">
    <property type="component" value="Unassembled WGS sequence"/>
</dbReference>
<dbReference type="SUPFAM" id="SSF46458">
    <property type="entry name" value="Globin-like"/>
    <property type="match status" value="1"/>
</dbReference>
<feature type="region of interest" description="Disordered" evidence="1">
    <location>
        <begin position="263"/>
        <end position="282"/>
    </location>
</feature>
<reference evidence="3 4" key="1">
    <citation type="submission" date="2024-05" db="EMBL/GenBank/DDBJ databases">
        <title>Long read based assembly of the Candida bracarensis genome reveals expanded adhesin content.</title>
        <authorList>
            <person name="Marcet-Houben M."/>
            <person name="Ksiezopolska E."/>
            <person name="Gabaldon T."/>
        </authorList>
    </citation>
    <scope>NUCLEOTIDE SEQUENCE [LARGE SCALE GENOMIC DNA]</scope>
    <source>
        <strain evidence="3 4">CBM6</strain>
    </source>
</reference>
<feature type="compositionally biased region" description="Polar residues" evidence="1">
    <location>
        <begin position="408"/>
        <end position="417"/>
    </location>
</feature>
<organism evidence="3 4">
    <name type="scientific">Nakaseomyces bracarensis</name>
    <dbReference type="NCBI Taxonomy" id="273131"/>
    <lineage>
        <taxon>Eukaryota</taxon>
        <taxon>Fungi</taxon>
        <taxon>Dikarya</taxon>
        <taxon>Ascomycota</taxon>
        <taxon>Saccharomycotina</taxon>
        <taxon>Saccharomycetes</taxon>
        <taxon>Saccharomycetales</taxon>
        <taxon>Saccharomycetaceae</taxon>
        <taxon>Nakaseomyces</taxon>
    </lineage>
</organism>
<evidence type="ECO:0000259" key="2">
    <source>
        <dbReference type="PROSITE" id="PS01033"/>
    </source>
</evidence>
<dbReference type="Pfam" id="PF00042">
    <property type="entry name" value="Globin"/>
    <property type="match status" value="1"/>
</dbReference>
<dbReference type="Gene3D" id="1.10.490.10">
    <property type="entry name" value="Globins"/>
    <property type="match status" value="1"/>
</dbReference>
<comment type="caution">
    <text evidence="3">The sequence shown here is derived from an EMBL/GenBank/DDBJ whole genome shotgun (WGS) entry which is preliminary data.</text>
</comment>